<evidence type="ECO:0000256" key="2">
    <source>
        <dbReference type="PROSITE-ProRule" id="PRU00023"/>
    </source>
</evidence>
<dbReference type="Pfam" id="PF22939">
    <property type="entry name" value="WHD_GPIID"/>
    <property type="match status" value="1"/>
</dbReference>
<dbReference type="PANTHER" id="PTHR10039:SF10">
    <property type="entry name" value="NACHT DOMAIN-CONTAINING PROTEIN"/>
    <property type="match status" value="1"/>
</dbReference>
<dbReference type="STRING" id="1745343.A0A2J6PD42"/>
<evidence type="ECO:0000313" key="5">
    <source>
        <dbReference type="EMBL" id="PMD11948.1"/>
    </source>
</evidence>
<dbReference type="Proteomes" id="UP000235672">
    <property type="component" value="Unassembled WGS sequence"/>
</dbReference>
<dbReference type="AlphaFoldDB" id="A0A2J6PD42"/>
<dbReference type="Pfam" id="PF12796">
    <property type="entry name" value="Ank_2"/>
    <property type="match status" value="1"/>
</dbReference>
<dbReference type="Pfam" id="PF00023">
    <property type="entry name" value="Ank"/>
    <property type="match status" value="1"/>
</dbReference>
<dbReference type="InterPro" id="IPR036770">
    <property type="entry name" value="Ankyrin_rpt-contain_sf"/>
</dbReference>
<evidence type="ECO:0000259" key="4">
    <source>
        <dbReference type="Pfam" id="PF24883"/>
    </source>
</evidence>
<dbReference type="PROSITE" id="PS50297">
    <property type="entry name" value="ANK_REP_REGION"/>
    <property type="match status" value="1"/>
</dbReference>
<dbReference type="InterPro" id="IPR027417">
    <property type="entry name" value="P-loop_NTPase"/>
</dbReference>
<dbReference type="InterPro" id="IPR002110">
    <property type="entry name" value="Ankyrin_rpt"/>
</dbReference>
<dbReference type="OrthoDB" id="7464126at2759"/>
<accession>A0A2J6PD42</accession>
<dbReference type="InterPro" id="IPR054471">
    <property type="entry name" value="GPIID_WHD"/>
</dbReference>
<reference evidence="5 6" key="1">
    <citation type="submission" date="2016-05" db="EMBL/GenBank/DDBJ databases">
        <title>A degradative enzymes factory behind the ericoid mycorrhizal symbiosis.</title>
        <authorList>
            <consortium name="DOE Joint Genome Institute"/>
            <person name="Martino E."/>
            <person name="Morin E."/>
            <person name="Grelet G."/>
            <person name="Kuo A."/>
            <person name="Kohler A."/>
            <person name="Daghino S."/>
            <person name="Barry K."/>
            <person name="Choi C."/>
            <person name="Cichocki N."/>
            <person name="Clum A."/>
            <person name="Copeland A."/>
            <person name="Hainaut M."/>
            <person name="Haridas S."/>
            <person name="Labutti K."/>
            <person name="Lindquist E."/>
            <person name="Lipzen A."/>
            <person name="Khouja H.-R."/>
            <person name="Murat C."/>
            <person name="Ohm R."/>
            <person name="Olson A."/>
            <person name="Spatafora J."/>
            <person name="Veneault-Fourrey C."/>
            <person name="Henrissat B."/>
            <person name="Grigoriev I."/>
            <person name="Martin F."/>
            <person name="Perotto S."/>
        </authorList>
    </citation>
    <scope>NUCLEOTIDE SEQUENCE [LARGE SCALE GENOMIC DNA]</scope>
    <source>
        <strain evidence="5 6">UAMH 7357</strain>
    </source>
</reference>
<keyword evidence="1" id="KW-0677">Repeat</keyword>
<name>A0A2J6PD42_9HELO</name>
<feature type="repeat" description="ANK" evidence="2">
    <location>
        <begin position="1107"/>
        <end position="1136"/>
    </location>
</feature>
<dbReference type="Gene3D" id="3.40.50.300">
    <property type="entry name" value="P-loop containing nucleotide triphosphate hydrolases"/>
    <property type="match status" value="1"/>
</dbReference>
<feature type="domain" description="Nephrocystin 3-like N-terminal" evidence="4">
    <location>
        <begin position="231"/>
        <end position="393"/>
    </location>
</feature>
<dbReference type="PROSITE" id="PS50088">
    <property type="entry name" value="ANK_REPEAT"/>
    <property type="match status" value="1"/>
</dbReference>
<protein>
    <submittedName>
        <fullName evidence="5">Ankyrin</fullName>
    </submittedName>
</protein>
<evidence type="ECO:0000256" key="1">
    <source>
        <dbReference type="ARBA" id="ARBA00022737"/>
    </source>
</evidence>
<dbReference type="SMART" id="SM00248">
    <property type="entry name" value="ANK"/>
    <property type="match status" value="6"/>
</dbReference>
<evidence type="ECO:0000259" key="3">
    <source>
        <dbReference type="Pfam" id="PF22939"/>
    </source>
</evidence>
<proteinExistence type="predicted"/>
<dbReference type="Pfam" id="PF24883">
    <property type="entry name" value="NPHP3_N"/>
    <property type="match status" value="1"/>
</dbReference>
<dbReference type="InterPro" id="IPR056884">
    <property type="entry name" value="NPHP3-like_N"/>
</dbReference>
<evidence type="ECO:0000313" key="6">
    <source>
        <dbReference type="Proteomes" id="UP000235672"/>
    </source>
</evidence>
<keyword evidence="2" id="KW-0040">ANK repeat</keyword>
<keyword evidence="6" id="KW-1185">Reference proteome</keyword>
<feature type="domain" description="GPI inositol-deacylase winged helix" evidence="3">
    <location>
        <begin position="505"/>
        <end position="586"/>
    </location>
</feature>
<dbReference type="SUPFAM" id="SSF48403">
    <property type="entry name" value="Ankyrin repeat"/>
    <property type="match status" value="2"/>
</dbReference>
<organism evidence="5 6">
    <name type="scientific">Hyaloscypha hepaticicola</name>
    <dbReference type="NCBI Taxonomy" id="2082293"/>
    <lineage>
        <taxon>Eukaryota</taxon>
        <taxon>Fungi</taxon>
        <taxon>Dikarya</taxon>
        <taxon>Ascomycota</taxon>
        <taxon>Pezizomycotina</taxon>
        <taxon>Leotiomycetes</taxon>
        <taxon>Helotiales</taxon>
        <taxon>Hyaloscyphaceae</taxon>
        <taxon>Hyaloscypha</taxon>
    </lineage>
</organism>
<dbReference type="SUPFAM" id="SSF52540">
    <property type="entry name" value="P-loop containing nucleoside triphosphate hydrolases"/>
    <property type="match status" value="1"/>
</dbReference>
<gene>
    <name evidence="5" type="ORF">NA56DRAFT_683552</name>
</gene>
<dbReference type="Gene3D" id="1.25.40.20">
    <property type="entry name" value="Ankyrin repeat-containing domain"/>
    <property type="match status" value="2"/>
</dbReference>
<dbReference type="PANTHER" id="PTHR10039">
    <property type="entry name" value="AMELOGENIN"/>
    <property type="match status" value="1"/>
</dbReference>
<dbReference type="EMBL" id="KZ613593">
    <property type="protein sequence ID" value="PMD11948.1"/>
    <property type="molecule type" value="Genomic_DNA"/>
</dbReference>
<sequence>MATPTSASPDPWELAKSRFLQDLEPHEKDIFNNATLENIYYSTSNINRDDAEKSRIRGVSRRLGPLVSAIESYGGAFDAFTQISPIILVVARSYSKFYDKIVDTLSRIGDILPRFRDYEQIYNGQKHRRLYQALSNTYLDIIKLCSEFRKSILEQKDSKVRRLLKPLSFDKQFDEAIERFRQHRQNVVDEAETYAQMVLFAEERRRKLLAKLAKLDSKHRHRKLKESLHEGTGAWFISCPEYKQWQAALQSSVLCCYGIPGCGKSVLVSSVIDSFNATGTFVFYYCDYADKRTLEPSNVFASLAKQALEHVQILPETLASEIEQAEHDGEKLANPTEALIILQKSLDLVTSPVFLAVDGLDEATESSQILIYKNLKQLVENSGLPVKLLITGRDELGLLLMLDLSIPFARIPLSSTVISLDIENYVRASTRRRISDGLLVIGDPDLEELIIDELVKGAKGMFLWVEFQLHDLCEPESDHGIRIVLQNLPRSLGETYQRLLNKIEGAERKDIIKRMFKWIVCAREPIYLDGLREAVAFTLDDLSYDPRKLPTDLNRLIRACGNLVVVKETQIVQLAHYTVQQYLLQLGDSPFQFTIKDANVMAGEFCVTYLSFSNFESQITRYADNKNTNMLALGKIASRGPMLSPDYSAQKIVHVWNTFRNSRSITPSIDMTRFVPPRRKAGQPDSFDFLAYVVAHWLWHTRSFDVNDDAIMEMSTRRRRLFVDLALKKQLLFDFRPWGGPTFDFREASSISLLGWALMADHGYLIQVTSASTVLLSSFDAWVATCENYEWTNGITHDLSRLDLDYDHSSFTSDSPDLVWLFSRLVRACQNGHIDAIKKVEFGNTGGPHFVPMFQYLVAAAAANGRLQVVQFLWQEVKMYLHSLNKLVVVSGLSKRHALSAIEHAAISGHSHVVSYLADHGAHAEIIFSIPGLFQKFFDEAISNDAGQIVESLLTLRSFNSNIGDDTESFHVSDQYFSDSLVNAIAAGHTEIVRTLLKNGIDPNTPNQAGSTPLIEAIRHSRDSIVSLLLEYCCFLGNDCGGMPLTIAACLGNLRIVRELIIHGGPIFGEFESENKMFLPYGVETFIGDSAGDLDVSLCYMVRLPPTPLYLACYHGHLNVVELLLSYGAEANYPSPVTVINLQQRKASSAKIDYSMYQLPDNLNAVLYGSFGKERAASDKTSWELPISAAIAGGHVDIMNTLVSSGALWPKEFDCLYGSCLGTLDSQLETLASRIHQGVQEYVAHGPSKSRKLMTFIII</sequence>